<feature type="compositionally biased region" description="Low complexity" evidence="1">
    <location>
        <begin position="68"/>
        <end position="85"/>
    </location>
</feature>
<dbReference type="Proteomes" id="UP000465609">
    <property type="component" value="Chromosome"/>
</dbReference>
<proteinExistence type="predicted"/>
<accession>A0ABM7ICN6</accession>
<keyword evidence="4" id="KW-1185">Reference proteome</keyword>
<dbReference type="RefSeq" id="WP_163911260.1">
    <property type="nucleotide sequence ID" value="NZ_AP022577.1"/>
</dbReference>
<evidence type="ECO:0000256" key="2">
    <source>
        <dbReference type="SAM" id="Phobius"/>
    </source>
</evidence>
<reference evidence="3 4" key="1">
    <citation type="journal article" date="2019" name="Emerg. Microbes Infect.">
        <title>Comprehensive subspecies identification of 175 nontuberculous mycobacteria species based on 7547 genomic profiles.</title>
        <authorList>
            <person name="Matsumoto Y."/>
            <person name="Kinjo T."/>
            <person name="Motooka D."/>
            <person name="Nabeya D."/>
            <person name="Jung N."/>
            <person name="Uechi K."/>
            <person name="Horii T."/>
            <person name="Iida T."/>
            <person name="Fujita J."/>
            <person name="Nakamura S."/>
        </authorList>
    </citation>
    <scope>NUCLEOTIDE SEQUENCE [LARGE SCALE GENOMIC DNA]</scope>
    <source>
        <strain evidence="3 4">JCM 15296</strain>
    </source>
</reference>
<sequence>MTDSDDFSATRPISVAELLAKNGTIGAPPVGGRRRRRRGNSDAVTVAELTGEIPIIRPETLQGEPAQAADETAPEPVVEPEPVAEAPVEDAVAAVEDEMPSAADEMEPDDTAAHYVVDEQMLHTDLVAPAPVATEAESDYEDHLRRRDVDADPLEFVAPSRKPAFRWSFKPVRGAEEMVPDPVDEDVPAGADIDDDLFALKGAEPVAKLDSGARPLVDDTDAVEAAAAAEALDAAPVRETSRGGRGERYDALFGGFAADEDTRREDVVADHDEAEHVDHDEAEHEESGSALKRGAWVVGQSLLAVAFGAGMFFAFDQLWRWNQIVALMLSMLVILGLVAGIRVIRKDHDLASTLIAILVGGLVTFGPLALLYSA</sequence>
<gene>
    <name evidence="3" type="ORF">MAUB_24050</name>
</gene>
<evidence type="ECO:0000313" key="4">
    <source>
        <dbReference type="Proteomes" id="UP000465609"/>
    </source>
</evidence>
<keyword evidence="2" id="KW-1133">Transmembrane helix</keyword>
<feature type="transmembrane region" description="Helical" evidence="2">
    <location>
        <begin position="353"/>
        <end position="372"/>
    </location>
</feature>
<keyword evidence="2" id="KW-0472">Membrane</keyword>
<feature type="region of interest" description="Disordered" evidence="1">
    <location>
        <begin position="23"/>
        <end position="42"/>
    </location>
</feature>
<dbReference type="EMBL" id="AP022577">
    <property type="protein sequence ID" value="BBX84532.1"/>
    <property type="molecule type" value="Genomic_DNA"/>
</dbReference>
<evidence type="ECO:0000256" key="1">
    <source>
        <dbReference type="SAM" id="MobiDB-lite"/>
    </source>
</evidence>
<name>A0ABM7ICN6_9MYCO</name>
<feature type="region of interest" description="Disordered" evidence="1">
    <location>
        <begin position="58"/>
        <end position="85"/>
    </location>
</feature>
<organism evidence="3 4">
    <name type="scientific">Mycolicibacterium aubagnense</name>
    <dbReference type="NCBI Taxonomy" id="319707"/>
    <lineage>
        <taxon>Bacteria</taxon>
        <taxon>Bacillati</taxon>
        <taxon>Actinomycetota</taxon>
        <taxon>Actinomycetes</taxon>
        <taxon>Mycobacteriales</taxon>
        <taxon>Mycobacteriaceae</taxon>
        <taxon>Mycolicibacterium</taxon>
    </lineage>
</organism>
<evidence type="ECO:0000313" key="3">
    <source>
        <dbReference type="EMBL" id="BBX84532.1"/>
    </source>
</evidence>
<protein>
    <recommendedName>
        <fullName evidence="5">FUSC family protein</fullName>
    </recommendedName>
</protein>
<keyword evidence="2" id="KW-0812">Transmembrane</keyword>
<evidence type="ECO:0008006" key="5">
    <source>
        <dbReference type="Google" id="ProtNLM"/>
    </source>
</evidence>
<feature type="transmembrane region" description="Helical" evidence="2">
    <location>
        <begin position="321"/>
        <end position="341"/>
    </location>
</feature>